<evidence type="ECO:0000256" key="1">
    <source>
        <dbReference type="SAM" id="MobiDB-lite"/>
    </source>
</evidence>
<feature type="transmembrane region" description="Helical" evidence="2">
    <location>
        <begin position="27"/>
        <end position="48"/>
    </location>
</feature>
<protein>
    <submittedName>
        <fullName evidence="3">Uncharacterized protein</fullName>
    </submittedName>
</protein>
<accession>A0ABP3R4A2</accession>
<evidence type="ECO:0000313" key="4">
    <source>
        <dbReference type="Proteomes" id="UP001424441"/>
    </source>
</evidence>
<proteinExistence type="predicted"/>
<comment type="caution">
    <text evidence="3">The sequence shown here is derived from an EMBL/GenBank/DDBJ whole genome shotgun (WGS) entry which is preliminary data.</text>
</comment>
<keyword evidence="2" id="KW-1133">Transmembrane helix</keyword>
<keyword evidence="2" id="KW-0472">Membrane</keyword>
<feature type="region of interest" description="Disordered" evidence="1">
    <location>
        <begin position="1"/>
        <end position="23"/>
    </location>
</feature>
<sequence length="49" mass="5100">MAKQQDEHDEVTITGDQASGGDQGSTLIPMLIGGLILVIIGGIVVMMFV</sequence>
<dbReference type="RefSeq" id="WP_343804669.1">
    <property type="nucleotide sequence ID" value="NZ_BAAADE010000002.1"/>
</dbReference>
<gene>
    <name evidence="3" type="ORF">GCM10008943_18580</name>
</gene>
<evidence type="ECO:0000256" key="2">
    <source>
        <dbReference type="SAM" id="Phobius"/>
    </source>
</evidence>
<keyword evidence="2" id="KW-0812">Transmembrane</keyword>
<name>A0ABP3R4A2_9HYPH</name>
<dbReference type="Proteomes" id="UP001424441">
    <property type="component" value="Unassembled WGS sequence"/>
</dbReference>
<dbReference type="EMBL" id="BAAADE010000002">
    <property type="protein sequence ID" value="GAA0603362.1"/>
    <property type="molecule type" value="Genomic_DNA"/>
</dbReference>
<keyword evidence="4" id="KW-1185">Reference proteome</keyword>
<evidence type="ECO:0000313" key="3">
    <source>
        <dbReference type="EMBL" id="GAA0603362.1"/>
    </source>
</evidence>
<reference evidence="4" key="1">
    <citation type="journal article" date="2019" name="Int. J. Syst. Evol. Microbiol.">
        <title>The Global Catalogue of Microorganisms (GCM) 10K type strain sequencing project: providing services to taxonomists for standard genome sequencing and annotation.</title>
        <authorList>
            <consortium name="The Broad Institute Genomics Platform"/>
            <consortium name="The Broad Institute Genome Sequencing Center for Infectious Disease"/>
            <person name="Wu L."/>
            <person name="Ma J."/>
        </authorList>
    </citation>
    <scope>NUCLEOTIDE SEQUENCE [LARGE SCALE GENOMIC DNA]</scope>
    <source>
        <strain evidence="4">JCM 15115</strain>
    </source>
</reference>
<organism evidence="3 4">
    <name type="scientific">Paenochrobactrum glaciei</name>
    <dbReference type="NCBI Taxonomy" id="486407"/>
    <lineage>
        <taxon>Bacteria</taxon>
        <taxon>Pseudomonadati</taxon>
        <taxon>Pseudomonadota</taxon>
        <taxon>Alphaproteobacteria</taxon>
        <taxon>Hyphomicrobiales</taxon>
        <taxon>Brucellaceae</taxon>
        <taxon>Paenochrobactrum</taxon>
    </lineage>
</organism>